<protein>
    <recommendedName>
        <fullName evidence="1">Tectonic-1-3 N-terminal domain-containing protein</fullName>
    </recommendedName>
</protein>
<dbReference type="Proteomes" id="UP000277204">
    <property type="component" value="Unassembled WGS sequence"/>
</dbReference>
<sequence>MNQQNIVIPISIKTSEVFRVSVTIQSIFNAQSFTISCRAQSINGNQYTSATSEGSSSSISLINGEIILTPNDVNLYSLQFQASSISSRTDSLTRLLTVKRDLYPTNEYDNTMEILILKCCSTTKNATMDPAFANIVTTSRINVLLKSRLIINKGDELPTDQTFPYPDPVWTQISPCPCDLTINTCDLGCPCDNVSISEQENTFKKIT</sequence>
<dbReference type="AlphaFoldDB" id="A0A183MXC4"/>
<dbReference type="InterPro" id="IPR057724">
    <property type="entry name" value="TCTN1-3_N"/>
</dbReference>
<gene>
    <name evidence="2" type="ORF">SMRZ_LOCUS20699</name>
</gene>
<organism evidence="2 3">
    <name type="scientific">Schistosoma margrebowiei</name>
    <dbReference type="NCBI Taxonomy" id="48269"/>
    <lineage>
        <taxon>Eukaryota</taxon>
        <taxon>Metazoa</taxon>
        <taxon>Spiralia</taxon>
        <taxon>Lophotrochozoa</taxon>
        <taxon>Platyhelminthes</taxon>
        <taxon>Trematoda</taxon>
        <taxon>Digenea</taxon>
        <taxon>Strigeidida</taxon>
        <taxon>Schistosomatoidea</taxon>
        <taxon>Schistosomatidae</taxon>
        <taxon>Schistosoma</taxon>
    </lineage>
</organism>
<reference evidence="2 3" key="1">
    <citation type="submission" date="2018-11" db="EMBL/GenBank/DDBJ databases">
        <authorList>
            <consortium name="Pathogen Informatics"/>
        </authorList>
    </citation>
    <scope>NUCLEOTIDE SEQUENCE [LARGE SCALE GENOMIC DNA]</scope>
    <source>
        <strain evidence="2 3">Zambia</strain>
    </source>
</reference>
<keyword evidence="3" id="KW-1185">Reference proteome</keyword>
<dbReference type="EMBL" id="UZAI01018419">
    <property type="protein sequence ID" value="VDP36817.1"/>
    <property type="molecule type" value="Genomic_DNA"/>
</dbReference>
<proteinExistence type="predicted"/>
<evidence type="ECO:0000313" key="3">
    <source>
        <dbReference type="Proteomes" id="UP000277204"/>
    </source>
</evidence>
<accession>A0A183MXC4</accession>
<evidence type="ECO:0000313" key="2">
    <source>
        <dbReference type="EMBL" id="VDP36817.1"/>
    </source>
</evidence>
<dbReference type="Pfam" id="PF25752">
    <property type="entry name" value="DUF1619_N"/>
    <property type="match status" value="1"/>
</dbReference>
<feature type="domain" description="Tectonic-1-3 N-terminal" evidence="1">
    <location>
        <begin position="166"/>
        <end position="200"/>
    </location>
</feature>
<evidence type="ECO:0000259" key="1">
    <source>
        <dbReference type="Pfam" id="PF25752"/>
    </source>
</evidence>
<name>A0A183MXC4_9TREM</name>